<dbReference type="Gene3D" id="3.30.70.80">
    <property type="entry name" value="Peptidase S8 propeptide/proteinase inhibitor I9"/>
    <property type="match status" value="1"/>
</dbReference>
<evidence type="ECO:0000256" key="1">
    <source>
        <dbReference type="ARBA" id="ARBA00011073"/>
    </source>
</evidence>
<dbReference type="PROSITE" id="PS51892">
    <property type="entry name" value="SUBTILASE"/>
    <property type="match status" value="1"/>
</dbReference>
<dbReference type="PROSITE" id="PS00138">
    <property type="entry name" value="SUBTILASE_SER"/>
    <property type="match status" value="1"/>
</dbReference>
<evidence type="ECO:0000313" key="9">
    <source>
        <dbReference type="EMBL" id="KAH6660502.1"/>
    </source>
</evidence>
<dbReference type="SUPFAM" id="SSF52743">
    <property type="entry name" value="Subtilisin-like"/>
    <property type="match status" value="1"/>
</dbReference>
<dbReference type="InterPro" id="IPR000209">
    <property type="entry name" value="Peptidase_S8/S53_dom"/>
</dbReference>
<dbReference type="OrthoDB" id="206201at2759"/>
<keyword evidence="4 6" id="KW-0378">Hydrolase</keyword>
<dbReference type="InterPro" id="IPR050131">
    <property type="entry name" value="Peptidase_S8_subtilisin-like"/>
</dbReference>
<evidence type="ECO:0000259" key="8">
    <source>
        <dbReference type="Pfam" id="PF05922"/>
    </source>
</evidence>
<evidence type="ECO:0000256" key="6">
    <source>
        <dbReference type="PROSITE-ProRule" id="PRU01240"/>
    </source>
</evidence>
<keyword evidence="2 6" id="KW-0645">Protease</keyword>
<dbReference type="InterPro" id="IPR034193">
    <property type="entry name" value="PCSK9_ProteinaseK-like"/>
</dbReference>
<feature type="active site" description="Charge relay system" evidence="6">
    <location>
        <position position="151"/>
    </location>
</feature>
<proteinExistence type="inferred from homology"/>
<sequence length="399" mass="42331">MSSTAATAPLHTRDHADGVPNSYIVALKPQLSASKIKTFYKSINANSLKSLAAGGYLGVTNTFNNVPYNGFHIECDDKTLESIRNNPLVDSVYQDGYVYAQRGLPSSMALQQREGEVVNKPWGLGRASHRNASSPDYITEKPMRTYLYCLDTGVRISHNEFGGRAIWGKNFVDKSPDSDENGHGTHTCATAAGNSVGVDNTTVPIAVKCLDKNAAGTWSNVMSAVDWAVGDAQARRSITRSVVNMSIGGPAFQPMEDVVSKANAAGMTMVVAASNDNADASKYSPARSPGAITVAAIDRTDTRAPFSNYGGSVAIFAPGVDVHSAWLDNDIDYKIESGTSMAAPHIAGLATYLISREGLAGPTEVKKRILKLATGGLVKDAKGSPNLIAFNGAEDSFIY</sequence>
<feature type="active site" description="Charge relay system" evidence="6">
    <location>
        <position position="340"/>
    </location>
</feature>
<dbReference type="PANTHER" id="PTHR43806">
    <property type="entry name" value="PEPTIDASE S8"/>
    <property type="match status" value="1"/>
</dbReference>
<evidence type="ECO:0000256" key="4">
    <source>
        <dbReference type="ARBA" id="ARBA00022801"/>
    </source>
</evidence>
<dbReference type="CDD" id="cd04077">
    <property type="entry name" value="Peptidases_S8_PCSK9_ProteinaseK_like"/>
    <property type="match status" value="1"/>
</dbReference>
<dbReference type="Pfam" id="PF00082">
    <property type="entry name" value="Peptidase_S8"/>
    <property type="match status" value="1"/>
</dbReference>
<evidence type="ECO:0000256" key="3">
    <source>
        <dbReference type="ARBA" id="ARBA00022729"/>
    </source>
</evidence>
<evidence type="ECO:0000256" key="2">
    <source>
        <dbReference type="ARBA" id="ARBA00022670"/>
    </source>
</evidence>
<feature type="domain" description="Peptidase S8/S53" evidence="7">
    <location>
        <begin position="149"/>
        <end position="373"/>
    </location>
</feature>
<keyword evidence="5 6" id="KW-0720">Serine protease</keyword>
<dbReference type="InterPro" id="IPR036852">
    <property type="entry name" value="Peptidase_S8/S53_dom_sf"/>
</dbReference>
<dbReference type="Gene3D" id="3.40.50.200">
    <property type="entry name" value="Peptidase S8/S53 domain"/>
    <property type="match status" value="1"/>
</dbReference>
<feature type="active site" description="Charge relay system" evidence="6">
    <location>
        <position position="183"/>
    </location>
</feature>
<dbReference type="Pfam" id="PF05922">
    <property type="entry name" value="Inhibitor_I9"/>
    <property type="match status" value="1"/>
</dbReference>
<evidence type="ECO:0000313" key="10">
    <source>
        <dbReference type="Proteomes" id="UP000758603"/>
    </source>
</evidence>
<dbReference type="EMBL" id="JAGPXC010000001">
    <property type="protein sequence ID" value="KAH6660502.1"/>
    <property type="molecule type" value="Genomic_DNA"/>
</dbReference>
<name>A0A9P8UYE9_9PEZI</name>
<dbReference type="PRINTS" id="PR00723">
    <property type="entry name" value="SUBTILISIN"/>
</dbReference>
<dbReference type="InterPro" id="IPR015500">
    <property type="entry name" value="Peptidase_S8_subtilisin-rel"/>
</dbReference>
<dbReference type="AlphaFoldDB" id="A0A9P8UYE9"/>
<dbReference type="Proteomes" id="UP000758603">
    <property type="component" value="Unassembled WGS sequence"/>
</dbReference>
<dbReference type="InterPro" id="IPR037045">
    <property type="entry name" value="S8pro/Inhibitor_I9_sf"/>
</dbReference>
<feature type="domain" description="Inhibitor I9" evidence="8">
    <location>
        <begin position="22"/>
        <end position="99"/>
    </location>
</feature>
<dbReference type="PANTHER" id="PTHR43806:SF58">
    <property type="entry name" value="ALKALINE PROTEASE 1-RELATED"/>
    <property type="match status" value="1"/>
</dbReference>
<comment type="caution">
    <text evidence="9">The sequence shown here is derived from an EMBL/GenBank/DDBJ whole genome shotgun (WGS) entry which is preliminary data.</text>
</comment>
<keyword evidence="10" id="KW-1185">Reference proteome</keyword>
<dbReference type="GO" id="GO:0006508">
    <property type="term" value="P:proteolysis"/>
    <property type="evidence" value="ECO:0007669"/>
    <property type="project" value="UniProtKB-KW"/>
</dbReference>
<dbReference type="InterPro" id="IPR023828">
    <property type="entry name" value="Peptidase_S8_Ser-AS"/>
</dbReference>
<evidence type="ECO:0000259" key="7">
    <source>
        <dbReference type="Pfam" id="PF00082"/>
    </source>
</evidence>
<dbReference type="GO" id="GO:0004252">
    <property type="term" value="F:serine-type endopeptidase activity"/>
    <property type="evidence" value="ECO:0007669"/>
    <property type="project" value="UniProtKB-UniRule"/>
</dbReference>
<organism evidence="9 10">
    <name type="scientific">Truncatella angustata</name>
    <dbReference type="NCBI Taxonomy" id="152316"/>
    <lineage>
        <taxon>Eukaryota</taxon>
        <taxon>Fungi</taxon>
        <taxon>Dikarya</taxon>
        <taxon>Ascomycota</taxon>
        <taxon>Pezizomycotina</taxon>
        <taxon>Sordariomycetes</taxon>
        <taxon>Xylariomycetidae</taxon>
        <taxon>Amphisphaeriales</taxon>
        <taxon>Sporocadaceae</taxon>
        <taxon>Truncatella</taxon>
    </lineage>
</organism>
<comment type="similarity">
    <text evidence="1 6">Belongs to the peptidase S8 family.</text>
</comment>
<evidence type="ECO:0000256" key="5">
    <source>
        <dbReference type="ARBA" id="ARBA00022825"/>
    </source>
</evidence>
<dbReference type="SUPFAM" id="SSF54897">
    <property type="entry name" value="Protease propeptides/inhibitors"/>
    <property type="match status" value="1"/>
</dbReference>
<dbReference type="InterPro" id="IPR010259">
    <property type="entry name" value="S8pro/Inhibitor_I9"/>
</dbReference>
<protein>
    <submittedName>
        <fullName evidence="9">Subtilisin-like protease 11</fullName>
    </submittedName>
</protein>
<reference evidence="9" key="1">
    <citation type="journal article" date="2021" name="Nat. Commun.">
        <title>Genetic determinants of endophytism in the Arabidopsis root mycobiome.</title>
        <authorList>
            <person name="Mesny F."/>
            <person name="Miyauchi S."/>
            <person name="Thiergart T."/>
            <person name="Pickel B."/>
            <person name="Atanasova L."/>
            <person name="Karlsson M."/>
            <person name="Huettel B."/>
            <person name="Barry K.W."/>
            <person name="Haridas S."/>
            <person name="Chen C."/>
            <person name="Bauer D."/>
            <person name="Andreopoulos W."/>
            <person name="Pangilinan J."/>
            <person name="LaButti K."/>
            <person name="Riley R."/>
            <person name="Lipzen A."/>
            <person name="Clum A."/>
            <person name="Drula E."/>
            <person name="Henrissat B."/>
            <person name="Kohler A."/>
            <person name="Grigoriev I.V."/>
            <person name="Martin F.M."/>
            <person name="Hacquard S."/>
        </authorList>
    </citation>
    <scope>NUCLEOTIDE SEQUENCE</scope>
    <source>
        <strain evidence="9">MPI-SDFR-AT-0073</strain>
    </source>
</reference>
<gene>
    <name evidence="9" type="ORF">BKA67DRAFT_667383</name>
</gene>
<dbReference type="GO" id="GO:0005576">
    <property type="term" value="C:extracellular region"/>
    <property type="evidence" value="ECO:0007669"/>
    <property type="project" value="UniProtKB-ARBA"/>
</dbReference>
<dbReference type="RefSeq" id="XP_045964633.1">
    <property type="nucleotide sequence ID" value="XM_046108615.1"/>
</dbReference>
<dbReference type="FunFam" id="3.40.50.200:FF:000007">
    <property type="entry name" value="Subtilisin-like serine protease"/>
    <property type="match status" value="1"/>
</dbReference>
<accession>A0A9P8UYE9</accession>
<dbReference type="GeneID" id="70137506"/>
<keyword evidence="3" id="KW-0732">Signal</keyword>